<dbReference type="InterPro" id="IPR000515">
    <property type="entry name" value="MetI-like"/>
</dbReference>
<proteinExistence type="inferred from homology"/>
<keyword evidence="4" id="KW-1003">Cell membrane</keyword>
<feature type="transmembrane region" description="Helical" evidence="9">
    <location>
        <begin position="22"/>
        <end position="42"/>
    </location>
</feature>
<feature type="domain" description="ABC transmembrane type-1" evidence="10">
    <location>
        <begin position="18"/>
        <end position="206"/>
    </location>
</feature>
<evidence type="ECO:0000256" key="6">
    <source>
        <dbReference type="ARBA" id="ARBA00022970"/>
    </source>
</evidence>
<keyword evidence="3 9" id="KW-0813">Transport</keyword>
<dbReference type="Pfam" id="PF00528">
    <property type="entry name" value="BPD_transp_1"/>
    <property type="match status" value="1"/>
</dbReference>
<reference evidence="11 12" key="1">
    <citation type="submission" date="2017-06" db="EMBL/GenBank/DDBJ databases">
        <title>Azoarcus sp. TSNA42 complete genome sequence.</title>
        <authorList>
            <person name="Woo J.-H."/>
            <person name="Kim H.-S."/>
        </authorList>
    </citation>
    <scope>NUCLEOTIDE SEQUENCE [LARGE SCALE GENOMIC DNA]</scope>
    <source>
        <strain evidence="11 12">TSNA42</strain>
    </source>
</reference>
<accession>A0A2U8H8P8</accession>
<evidence type="ECO:0000256" key="9">
    <source>
        <dbReference type="RuleBase" id="RU363032"/>
    </source>
</evidence>
<dbReference type="InterPro" id="IPR010065">
    <property type="entry name" value="AA_ABC_transptr_permease_3TM"/>
</dbReference>
<keyword evidence="7 9" id="KW-1133">Transmembrane helix</keyword>
<evidence type="ECO:0000256" key="2">
    <source>
        <dbReference type="ARBA" id="ARBA00010072"/>
    </source>
</evidence>
<keyword evidence="6" id="KW-0029">Amino-acid transport</keyword>
<evidence type="ECO:0000256" key="8">
    <source>
        <dbReference type="ARBA" id="ARBA00023136"/>
    </source>
</evidence>
<dbReference type="SUPFAM" id="SSF161098">
    <property type="entry name" value="MetI-like"/>
    <property type="match status" value="1"/>
</dbReference>
<sequence length="221" mass="23957">MIDFQLIADILPAFGEAALRTLILVLVAGSGGLVLGFGLNMLRIFGGPKVRAIVLTYTSALRFTPFLAQLFVVYYGLPSLGLTLSPFQAAGITLAAYSSAYFAEIFRGCWNTIPKGQIEAAAVMGISRFKTFRSIEMPQALAMSVPLLANQIILVLKESALASIITYPELTMTTGRIVAEQFAYIEPYLLLAASYWIMTLFIGAAGRRLSTVFPASTRSPR</sequence>
<evidence type="ECO:0000313" key="11">
    <source>
        <dbReference type="EMBL" id="AWI81105.1"/>
    </source>
</evidence>
<evidence type="ECO:0000259" key="10">
    <source>
        <dbReference type="PROSITE" id="PS50928"/>
    </source>
</evidence>
<evidence type="ECO:0000256" key="3">
    <source>
        <dbReference type="ARBA" id="ARBA00022448"/>
    </source>
</evidence>
<evidence type="ECO:0000256" key="7">
    <source>
        <dbReference type="ARBA" id="ARBA00022989"/>
    </source>
</evidence>
<dbReference type="Gene3D" id="1.10.3720.10">
    <property type="entry name" value="MetI-like"/>
    <property type="match status" value="1"/>
</dbReference>
<organism evidence="11 12">
    <name type="scientific">Parazoarcus communis</name>
    <dbReference type="NCBI Taxonomy" id="41977"/>
    <lineage>
        <taxon>Bacteria</taxon>
        <taxon>Pseudomonadati</taxon>
        <taxon>Pseudomonadota</taxon>
        <taxon>Betaproteobacteria</taxon>
        <taxon>Rhodocyclales</taxon>
        <taxon>Zoogloeaceae</taxon>
        <taxon>Parazoarcus</taxon>
    </lineage>
</organism>
<evidence type="ECO:0000256" key="4">
    <source>
        <dbReference type="ARBA" id="ARBA00022475"/>
    </source>
</evidence>
<evidence type="ECO:0000256" key="5">
    <source>
        <dbReference type="ARBA" id="ARBA00022692"/>
    </source>
</evidence>
<protein>
    <submittedName>
        <fullName evidence="11">ABC transporter permease</fullName>
    </submittedName>
</protein>
<dbReference type="NCBIfam" id="TIGR01726">
    <property type="entry name" value="HEQRo_perm_3TM"/>
    <property type="match status" value="1"/>
</dbReference>
<dbReference type="InterPro" id="IPR043429">
    <property type="entry name" value="ArtM/GltK/GlnP/TcyL/YhdX-like"/>
</dbReference>
<feature type="transmembrane region" description="Helical" evidence="9">
    <location>
        <begin position="87"/>
        <end position="106"/>
    </location>
</feature>
<dbReference type="GO" id="GO:0015184">
    <property type="term" value="F:L-cystine transmembrane transporter activity"/>
    <property type="evidence" value="ECO:0007669"/>
    <property type="project" value="TreeGrafter"/>
</dbReference>
<dbReference type="PROSITE" id="PS50928">
    <property type="entry name" value="ABC_TM1"/>
    <property type="match status" value="1"/>
</dbReference>
<dbReference type="GO" id="GO:0043190">
    <property type="term" value="C:ATP-binding cassette (ABC) transporter complex"/>
    <property type="evidence" value="ECO:0007669"/>
    <property type="project" value="InterPro"/>
</dbReference>
<dbReference type="PANTHER" id="PTHR30614">
    <property type="entry name" value="MEMBRANE COMPONENT OF AMINO ACID ABC TRANSPORTER"/>
    <property type="match status" value="1"/>
</dbReference>
<comment type="similarity">
    <text evidence="2">Belongs to the binding-protein-dependent transport system permease family. HisMQ subfamily.</text>
</comment>
<dbReference type="RefSeq" id="WP_108975232.1">
    <property type="nucleotide sequence ID" value="NZ_CP022188.1"/>
</dbReference>
<dbReference type="InterPro" id="IPR035906">
    <property type="entry name" value="MetI-like_sf"/>
</dbReference>
<gene>
    <name evidence="11" type="ORF">CEW87_18110</name>
</gene>
<dbReference type="PANTHER" id="PTHR30614:SF0">
    <property type="entry name" value="L-CYSTINE TRANSPORT SYSTEM PERMEASE PROTEIN TCYL"/>
    <property type="match status" value="1"/>
</dbReference>
<comment type="subcellular location">
    <subcellularLocation>
        <location evidence="1">Cell inner membrane</location>
        <topology evidence="1">Multi-pass membrane protein</topology>
    </subcellularLocation>
    <subcellularLocation>
        <location evidence="9">Cell membrane</location>
        <topology evidence="9">Multi-pass membrane protein</topology>
    </subcellularLocation>
</comment>
<dbReference type="EMBL" id="CP022188">
    <property type="protein sequence ID" value="AWI81105.1"/>
    <property type="molecule type" value="Genomic_DNA"/>
</dbReference>
<dbReference type="Proteomes" id="UP000244902">
    <property type="component" value="Chromosome"/>
</dbReference>
<keyword evidence="8 9" id="KW-0472">Membrane</keyword>
<evidence type="ECO:0000313" key="12">
    <source>
        <dbReference type="Proteomes" id="UP000244902"/>
    </source>
</evidence>
<evidence type="ECO:0000256" key="1">
    <source>
        <dbReference type="ARBA" id="ARBA00004429"/>
    </source>
</evidence>
<dbReference type="CDD" id="cd06261">
    <property type="entry name" value="TM_PBP2"/>
    <property type="match status" value="1"/>
</dbReference>
<feature type="transmembrane region" description="Helical" evidence="9">
    <location>
        <begin position="54"/>
        <end position="75"/>
    </location>
</feature>
<feature type="transmembrane region" description="Helical" evidence="9">
    <location>
        <begin position="187"/>
        <end position="206"/>
    </location>
</feature>
<name>A0A2U8H8P8_9RHOO</name>
<dbReference type="OrthoDB" id="7026155at2"/>
<keyword evidence="5 9" id="KW-0812">Transmembrane</keyword>
<dbReference type="AlphaFoldDB" id="A0A2U8H8P8"/>